<dbReference type="AlphaFoldDB" id="A0A2R5HG61"/>
<dbReference type="PANTHER" id="PTHR10093">
    <property type="entry name" value="IRON-SULFUR CLUSTER ASSEMBLY ENZYME NIFU HOMOLOG"/>
    <property type="match status" value="1"/>
</dbReference>
<evidence type="ECO:0000256" key="1">
    <source>
        <dbReference type="ARBA" id="ARBA00006420"/>
    </source>
</evidence>
<dbReference type="InterPro" id="IPR002871">
    <property type="entry name" value="NIF_FeS_clus_asmbl_NifU_N"/>
</dbReference>
<dbReference type="CDD" id="cd06664">
    <property type="entry name" value="IscU_like"/>
    <property type="match status" value="1"/>
</dbReference>
<dbReference type="Gene3D" id="3.90.1010.10">
    <property type="match status" value="1"/>
</dbReference>
<reference evidence="3 4" key="1">
    <citation type="journal article" date="2018" name="Genome Announc.">
        <title>Draft Genome Sequence of Lactococcus sp. Strain NtB2 (JCM 32569), Isolated from the Gut of the Higher Termite Nasutitermes takasagoensis.</title>
        <authorList>
            <person name="Noda S."/>
            <person name="Aihara C."/>
            <person name="Yuki M."/>
            <person name="Ohkuma M."/>
        </authorList>
    </citation>
    <scope>NUCLEOTIDE SEQUENCE [LARGE SCALE GENOMIC DNA]</scope>
    <source>
        <strain evidence="3 4">NtB2</strain>
    </source>
</reference>
<dbReference type="GO" id="GO:0051536">
    <property type="term" value="F:iron-sulfur cluster binding"/>
    <property type="evidence" value="ECO:0007669"/>
    <property type="project" value="InterPro"/>
</dbReference>
<proteinExistence type="inferred from homology"/>
<dbReference type="Proteomes" id="UP000245021">
    <property type="component" value="Unassembled WGS sequence"/>
</dbReference>
<dbReference type="OrthoDB" id="9804157at2"/>
<name>A0A2R5HG61_9LACT</name>
<gene>
    <name evidence="3" type="primary">nifU</name>
    <name evidence="3" type="ORF">NtB2_01141</name>
</gene>
<dbReference type="EMBL" id="BFFO01000006">
    <property type="protein sequence ID" value="GBG97004.1"/>
    <property type="molecule type" value="Genomic_DNA"/>
</dbReference>
<dbReference type="GO" id="GO:0016226">
    <property type="term" value="P:iron-sulfur cluster assembly"/>
    <property type="evidence" value="ECO:0007669"/>
    <property type="project" value="InterPro"/>
</dbReference>
<dbReference type="GO" id="GO:0005506">
    <property type="term" value="F:iron ion binding"/>
    <property type="evidence" value="ECO:0007669"/>
    <property type="project" value="InterPro"/>
</dbReference>
<organism evidence="3 4">
    <name type="scientific">Lactococcus termiticola</name>
    <dbReference type="NCBI Taxonomy" id="2169526"/>
    <lineage>
        <taxon>Bacteria</taxon>
        <taxon>Bacillati</taxon>
        <taxon>Bacillota</taxon>
        <taxon>Bacilli</taxon>
        <taxon>Lactobacillales</taxon>
        <taxon>Streptococcaceae</taxon>
        <taxon>Lactococcus</taxon>
    </lineage>
</organism>
<comment type="caution">
    <text evidence="3">The sequence shown here is derived from an EMBL/GenBank/DDBJ whole genome shotgun (WGS) entry which is preliminary data.</text>
</comment>
<feature type="domain" description="NIF system FeS cluster assembly NifU N-terminal" evidence="2">
    <location>
        <begin position="10"/>
        <end position="127"/>
    </location>
</feature>
<evidence type="ECO:0000313" key="3">
    <source>
        <dbReference type="EMBL" id="GBG97004.1"/>
    </source>
</evidence>
<keyword evidence="4" id="KW-1185">Reference proteome</keyword>
<dbReference type="Pfam" id="PF01592">
    <property type="entry name" value="NifU_N"/>
    <property type="match status" value="1"/>
</dbReference>
<dbReference type="FunFam" id="3.90.1010.10:FF:000002">
    <property type="entry name" value="Iron-sulfur cluster assembly scaffold protein NifU"/>
    <property type="match status" value="1"/>
</dbReference>
<comment type="similarity">
    <text evidence="1">Belongs to the NifU family.</text>
</comment>
<sequence>MALSKLDNLYRAVILDHSSSPRHSGELTAGCVVDLNNPTCGDVIRLHVQFDGDKISDLAFSGHGCTISTASASMMTEAVLGKTKEEAIALAQVFSEMVTGQESPEQEKLGDAQFLAGVSKFPQRVKCSTLAWNALKKAIETDNGEAIIESEHL</sequence>
<protein>
    <submittedName>
        <fullName evidence="3">Nitrogen fixation protein NifU</fullName>
    </submittedName>
</protein>
<evidence type="ECO:0000259" key="2">
    <source>
        <dbReference type="Pfam" id="PF01592"/>
    </source>
</evidence>
<dbReference type="NCBIfam" id="TIGR01994">
    <property type="entry name" value="SUF_scaf_2"/>
    <property type="match status" value="1"/>
</dbReference>
<accession>A0A2R5HG61</accession>
<dbReference type="SUPFAM" id="SSF82649">
    <property type="entry name" value="SufE/NifU"/>
    <property type="match status" value="1"/>
</dbReference>
<dbReference type="RefSeq" id="WP_109245973.1">
    <property type="nucleotide sequence ID" value="NZ_BFFO01000006.1"/>
</dbReference>
<evidence type="ECO:0000313" key="4">
    <source>
        <dbReference type="Proteomes" id="UP000245021"/>
    </source>
</evidence>